<proteinExistence type="predicted"/>
<feature type="region of interest" description="Disordered" evidence="1">
    <location>
        <begin position="1"/>
        <end position="60"/>
    </location>
</feature>
<protein>
    <submittedName>
        <fullName evidence="2">Putative viral structural protein</fullName>
    </submittedName>
</protein>
<evidence type="ECO:0000313" key="2">
    <source>
        <dbReference type="EMBL" id="DAC85307.1"/>
    </source>
</evidence>
<gene>
    <name evidence="2" type="ORF">HJIV1gp29</name>
</gene>
<keyword evidence="3" id="KW-1185">Reference proteome</keyword>
<evidence type="ECO:0000313" key="3">
    <source>
        <dbReference type="Proteomes" id="UP000516087"/>
    </source>
</evidence>
<reference evidence="2 3" key="1">
    <citation type="journal article" date="2020" name="J. Virol.">
        <title>ORF4 of the Temperate Archaeal Virus SNJ1 Governs the Lysis-Lysogeny Switch and Superinfection Immunity.</title>
        <authorList>
            <person name="Chen B."/>
            <person name="Chen Z."/>
            <person name="Wang Y."/>
            <person name="Gong H."/>
            <person name="Sima L."/>
            <person name="Wang J."/>
            <person name="Ouyang S."/>
            <person name="Gan W."/>
            <person name="Krupovic M."/>
            <person name="Chen X."/>
            <person name="Du S."/>
        </authorList>
    </citation>
    <scope>NUCLEOTIDE SEQUENCE [LARGE SCALE GENOMIC DNA]</scope>
    <source>
        <strain evidence="2">A29</strain>
    </source>
</reference>
<feature type="compositionally biased region" description="Polar residues" evidence="1">
    <location>
        <begin position="1"/>
        <end position="10"/>
    </location>
</feature>
<feature type="region of interest" description="Disordered" evidence="1">
    <location>
        <begin position="72"/>
        <end position="106"/>
    </location>
</feature>
<sequence>MVTLSTSATIGNGGIATPTYTTTARLSPGHDPLRQTVPFDPAAGEGRATTVQRARDSIAPPTAATLTYTTTARLSPGHDPLRQTVPFEPFGIGATARSPPSRSAAGLGVRRSTLIPGSYFRVLRGVAIDTDGNRLGDAKYIMAMGDLPTVAPVANDGTFTIYTLRSSYDDFVLVASSGRQGVDYTWYTPVDVEIGPSENDVVLVFEPRELKGLYAGQATQMGGSLR</sequence>
<feature type="compositionally biased region" description="Low complexity" evidence="1">
    <location>
        <begin position="96"/>
        <end position="105"/>
    </location>
</feature>
<dbReference type="EMBL" id="BK013338">
    <property type="protein sequence ID" value="DAC85307.1"/>
    <property type="molecule type" value="Genomic_DNA"/>
</dbReference>
<evidence type="ECO:0000256" key="1">
    <source>
        <dbReference type="SAM" id="MobiDB-lite"/>
    </source>
</evidence>
<dbReference type="Proteomes" id="UP000516087">
    <property type="component" value="Segment"/>
</dbReference>
<accession>A0A7G2JVH8</accession>
<name>A0A7G2JVH8_9VIRU</name>
<organism evidence="2 3">
    <name type="scientific">Haloterrigena jeotgali icosahedral virus 1</name>
    <dbReference type="NCBI Taxonomy" id="2766528"/>
    <lineage>
        <taxon>Viruses</taxon>
        <taxon>Singelaviria</taxon>
        <taxon>Helvetiavirae</taxon>
        <taxon>Dividoviricota</taxon>
        <taxon>Laserviricetes</taxon>
        <taxon>Halopanivirales</taxon>
        <taxon>Simuloviridae</taxon>
        <taxon>Yingchengvirus</taxon>
        <taxon>Yingchengvirus koreaense</taxon>
        <taxon>Yingchengvirus HJIV1</taxon>
    </lineage>
</organism>